<dbReference type="AlphaFoldDB" id="A0A7X2NS35"/>
<dbReference type="Proteomes" id="UP000461880">
    <property type="component" value="Unassembled WGS sequence"/>
</dbReference>
<sequence length="86" mass="10283">MNKNAMKLAIWMKRFKEREELKLTVDEYCERIGEPRKKYYYWHKKAVDLAFAQQESDLQPAPIINNPVSNKTPCFAEYSQLQGKRQ</sequence>
<organism evidence="1 2">
    <name type="scientific">Stecheria intestinalis</name>
    <dbReference type="NCBI Taxonomy" id="2606630"/>
    <lineage>
        <taxon>Bacteria</taxon>
        <taxon>Bacillati</taxon>
        <taxon>Bacillota</taxon>
        <taxon>Erysipelotrichia</taxon>
        <taxon>Erysipelotrichales</taxon>
        <taxon>Erysipelotrichaceae</taxon>
        <taxon>Stecheria</taxon>
    </lineage>
</organism>
<keyword evidence="2" id="KW-1185">Reference proteome</keyword>
<evidence type="ECO:0008006" key="3">
    <source>
        <dbReference type="Google" id="ProtNLM"/>
    </source>
</evidence>
<gene>
    <name evidence="1" type="ORF">FYJ51_05780</name>
</gene>
<evidence type="ECO:0000313" key="2">
    <source>
        <dbReference type="Proteomes" id="UP000461880"/>
    </source>
</evidence>
<accession>A0A7X2NS35</accession>
<dbReference type="RefSeq" id="WP_154504161.1">
    <property type="nucleotide sequence ID" value="NZ_VUMN01000011.1"/>
</dbReference>
<comment type="caution">
    <text evidence="1">The sequence shown here is derived from an EMBL/GenBank/DDBJ whole genome shotgun (WGS) entry which is preliminary data.</text>
</comment>
<protein>
    <recommendedName>
        <fullName evidence="3">Transposase</fullName>
    </recommendedName>
</protein>
<proteinExistence type="predicted"/>
<reference evidence="1 2" key="1">
    <citation type="submission" date="2019-08" db="EMBL/GenBank/DDBJ databases">
        <title>In-depth cultivation of the pig gut microbiome towards novel bacterial diversity and tailored functional studies.</title>
        <authorList>
            <person name="Wylensek D."/>
            <person name="Hitch T.C.A."/>
            <person name="Clavel T."/>
        </authorList>
    </citation>
    <scope>NUCLEOTIDE SEQUENCE [LARGE SCALE GENOMIC DNA]</scope>
    <source>
        <strain evidence="1 2">Oil+RF-744-GAM-WT-6</strain>
    </source>
</reference>
<name>A0A7X2NS35_9FIRM</name>
<dbReference type="EMBL" id="VUMN01000011">
    <property type="protein sequence ID" value="MSS58410.1"/>
    <property type="molecule type" value="Genomic_DNA"/>
</dbReference>
<evidence type="ECO:0000313" key="1">
    <source>
        <dbReference type="EMBL" id="MSS58410.1"/>
    </source>
</evidence>